<dbReference type="AlphaFoldDB" id="Q1J2X2"/>
<dbReference type="InterPro" id="IPR024706">
    <property type="entry name" value="Peroxiredoxin_AhpC-typ"/>
</dbReference>
<keyword evidence="4" id="KW-0575">Peroxidase</keyword>
<keyword evidence="14" id="KW-0614">Plasmid</keyword>
<keyword evidence="15" id="KW-1185">Reference proteome</keyword>
<evidence type="ECO:0000256" key="2">
    <source>
        <dbReference type="ARBA" id="ARBA00011245"/>
    </source>
</evidence>
<evidence type="ECO:0000256" key="11">
    <source>
        <dbReference type="ARBA" id="ARBA00049091"/>
    </source>
</evidence>
<geneLocation type="plasmid" evidence="14 15">
    <name>pDGEO01</name>
</geneLocation>
<keyword evidence="7" id="KW-1015">Disulfide bond</keyword>
<dbReference type="EMBL" id="CP000358">
    <property type="protein sequence ID" value="ABF44162.1"/>
    <property type="molecule type" value="Genomic_DNA"/>
</dbReference>
<evidence type="ECO:0000256" key="6">
    <source>
        <dbReference type="ARBA" id="ARBA00023002"/>
    </source>
</evidence>
<comment type="catalytic activity">
    <reaction evidence="11">
        <text>a hydroperoxide + [thioredoxin]-dithiol = an alcohol + [thioredoxin]-disulfide + H2O</text>
        <dbReference type="Rhea" id="RHEA:62620"/>
        <dbReference type="Rhea" id="RHEA-COMP:10698"/>
        <dbReference type="Rhea" id="RHEA-COMP:10700"/>
        <dbReference type="ChEBI" id="CHEBI:15377"/>
        <dbReference type="ChEBI" id="CHEBI:29950"/>
        <dbReference type="ChEBI" id="CHEBI:30879"/>
        <dbReference type="ChEBI" id="CHEBI:35924"/>
        <dbReference type="ChEBI" id="CHEBI:50058"/>
        <dbReference type="EC" id="1.11.1.24"/>
    </reaction>
</comment>
<comment type="function">
    <text evidence="1">Thiol-specific peroxidase that catalyzes the reduction of hydrogen peroxide and organic hydroperoxides to water and alcohols, respectively. Plays a role in cell protection against oxidative stress by detoxifying peroxides and as sensor of hydrogen peroxide-mediated signaling events.</text>
</comment>
<dbReference type="Gene3D" id="3.40.30.10">
    <property type="entry name" value="Glutaredoxin"/>
    <property type="match status" value="1"/>
</dbReference>
<dbReference type="EC" id="1.11.1.24" evidence="3"/>
<gene>
    <name evidence="14" type="ordered locus">Dgeo_2729</name>
</gene>
<sequence length="159" mass="17856">MSPRPGDPAPEFETRSDRGDPLSLADFRGHWLVLFFFPRANTTHCQLQARRFEALAPAFGALNARILGVSSDARAQQVAFRNLCQLSFPLIPDTDHQLSERYGVLGEPFPGEETRIARRETFLISPEGRVVRHWTEVIPKTHAAEVLEELRKVLGQPAA</sequence>
<evidence type="ECO:0000256" key="3">
    <source>
        <dbReference type="ARBA" id="ARBA00013017"/>
    </source>
</evidence>
<name>Q1J2X2_DEIGD</name>
<evidence type="ECO:0000256" key="9">
    <source>
        <dbReference type="ARBA" id="ARBA00032824"/>
    </source>
</evidence>
<dbReference type="KEGG" id="dge:Dgeo_2729"/>
<evidence type="ECO:0000256" key="5">
    <source>
        <dbReference type="ARBA" id="ARBA00022862"/>
    </source>
</evidence>
<proteinExistence type="inferred from homology"/>
<dbReference type="InterPro" id="IPR013766">
    <property type="entry name" value="Thioredoxin_domain"/>
</dbReference>
<dbReference type="GO" id="GO:0045454">
    <property type="term" value="P:cell redox homeostasis"/>
    <property type="evidence" value="ECO:0007669"/>
    <property type="project" value="TreeGrafter"/>
</dbReference>
<evidence type="ECO:0000256" key="8">
    <source>
        <dbReference type="ARBA" id="ARBA00023284"/>
    </source>
</evidence>
<dbReference type="Proteomes" id="UP000002431">
    <property type="component" value="Plasmid pDGEO01"/>
</dbReference>
<dbReference type="RefSeq" id="WP_011525843.1">
    <property type="nucleotide sequence ID" value="NC_008010.2"/>
</dbReference>
<dbReference type="InterPro" id="IPR036249">
    <property type="entry name" value="Thioredoxin-like_sf"/>
</dbReference>
<evidence type="ECO:0000256" key="1">
    <source>
        <dbReference type="ARBA" id="ARBA00003330"/>
    </source>
</evidence>
<dbReference type="GO" id="GO:0034599">
    <property type="term" value="P:cellular response to oxidative stress"/>
    <property type="evidence" value="ECO:0007669"/>
    <property type="project" value="TreeGrafter"/>
</dbReference>
<dbReference type="Pfam" id="PF00578">
    <property type="entry name" value="AhpC-TSA"/>
    <property type="match status" value="1"/>
</dbReference>
<protein>
    <recommendedName>
        <fullName evidence="3">thioredoxin-dependent peroxiredoxin</fullName>
        <ecNumber evidence="3">1.11.1.24</ecNumber>
    </recommendedName>
    <alternativeName>
        <fullName evidence="9">Thioredoxin peroxidase</fullName>
    </alternativeName>
</protein>
<dbReference type="InterPro" id="IPR050924">
    <property type="entry name" value="Peroxiredoxin_BCP/PrxQ"/>
</dbReference>
<evidence type="ECO:0000256" key="12">
    <source>
        <dbReference type="PIRSR" id="PIRSR000239-1"/>
    </source>
</evidence>
<organism evidence="14 15">
    <name type="scientific">Deinococcus geothermalis (strain DSM 11300 / CIP 105573 / AG-3a)</name>
    <dbReference type="NCBI Taxonomy" id="319795"/>
    <lineage>
        <taxon>Bacteria</taxon>
        <taxon>Thermotogati</taxon>
        <taxon>Deinococcota</taxon>
        <taxon>Deinococci</taxon>
        <taxon>Deinococcales</taxon>
        <taxon>Deinococcaceae</taxon>
        <taxon>Deinococcus</taxon>
    </lineage>
</organism>
<keyword evidence="8" id="KW-0676">Redox-active center</keyword>
<evidence type="ECO:0000256" key="7">
    <source>
        <dbReference type="ARBA" id="ARBA00023157"/>
    </source>
</evidence>
<dbReference type="InterPro" id="IPR000866">
    <property type="entry name" value="AhpC/TSA"/>
</dbReference>
<dbReference type="GO" id="GO:0005737">
    <property type="term" value="C:cytoplasm"/>
    <property type="evidence" value="ECO:0007669"/>
    <property type="project" value="TreeGrafter"/>
</dbReference>
<comment type="subunit">
    <text evidence="2">Monomer.</text>
</comment>
<dbReference type="PROSITE" id="PS51352">
    <property type="entry name" value="THIOREDOXIN_2"/>
    <property type="match status" value="1"/>
</dbReference>
<comment type="similarity">
    <text evidence="10">Belongs to the peroxiredoxin family. BCP/PrxQ subfamily.</text>
</comment>
<evidence type="ECO:0000256" key="10">
    <source>
        <dbReference type="ARBA" id="ARBA00038489"/>
    </source>
</evidence>
<dbReference type="eggNOG" id="COG1225">
    <property type="taxonomic scope" value="Bacteria"/>
</dbReference>
<reference evidence="14" key="1">
    <citation type="submission" date="2006-04" db="EMBL/GenBank/DDBJ databases">
        <title>Complete sequence of plasmid1 pDGEO01 of Deinococcus geothermalis DSM 11300.</title>
        <authorList>
            <consortium name="US DOE Joint Genome Institute"/>
            <person name="Copeland A."/>
            <person name="Lucas S."/>
            <person name="Lapidus A."/>
            <person name="Barry K."/>
            <person name="Detter J.C."/>
            <person name="Glavina del Rio T."/>
            <person name="Hammon N."/>
            <person name="Israni S."/>
            <person name="Dalin E."/>
            <person name="Tice H."/>
            <person name="Pitluck S."/>
            <person name="Brettin T."/>
            <person name="Bruce D."/>
            <person name="Han C."/>
            <person name="Tapia R."/>
            <person name="Saunders E."/>
            <person name="Gilna P."/>
            <person name="Schmutz J."/>
            <person name="Larimer F."/>
            <person name="Land M."/>
            <person name="Hauser L."/>
            <person name="Kyrpides N."/>
            <person name="Kim E."/>
            <person name="Daly M.J."/>
            <person name="Fredrickson J.K."/>
            <person name="Makarova K.S."/>
            <person name="Gaidamakova E.K."/>
            <person name="Zhai M."/>
            <person name="Richardson P."/>
        </authorList>
    </citation>
    <scope>NUCLEOTIDE SEQUENCE</scope>
    <source>
        <strain evidence="14">DSM 11300</strain>
        <plasmid evidence="14">pDGEO01</plasmid>
    </source>
</reference>
<dbReference type="PANTHER" id="PTHR42801:SF4">
    <property type="entry name" value="AHPC_TSA FAMILY PROTEIN"/>
    <property type="match status" value="1"/>
</dbReference>
<dbReference type="GO" id="GO:0008379">
    <property type="term" value="F:thioredoxin peroxidase activity"/>
    <property type="evidence" value="ECO:0007669"/>
    <property type="project" value="TreeGrafter"/>
</dbReference>
<dbReference type="CDD" id="cd03017">
    <property type="entry name" value="PRX_BCP"/>
    <property type="match status" value="1"/>
</dbReference>
<dbReference type="HOGENOM" id="CLU_042529_14_1_0"/>
<keyword evidence="6" id="KW-0560">Oxidoreductase</keyword>
<dbReference type="PANTHER" id="PTHR42801">
    <property type="entry name" value="THIOREDOXIN-DEPENDENT PEROXIDE REDUCTASE"/>
    <property type="match status" value="1"/>
</dbReference>
<accession>Q1J2X2</accession>
<keyword evidence="5" id="KW-0049">Antioxidant</keyword>
<feature type="active site" description="Cysteine sulfenic acid (-SOH) intermediate; for peroxidase activity" evidence="12">
    <location>
        <position position="45"/>
    </location>
</feature>
<evidence type="ECO:0000259" key="13">
    <source>
        <dbReference type="PROSITE" id="PS51352"/>
    </source>
</evidence>
<evidence type="ECO:0000313" key="15">
    <source>
        <dbReference type="Proteomes" id="UP000002431"/>
    </source>
</evidence>
<evidence type="ECO:0000256" key="4">
    <source>
        <dbReference type="ARBA" id="ARBA00022559"/>
    </source>
</evidence>
<evidence type="ECO:0000313" key="14">
    <source>
        <dbReference type="EMBL" id="ABF44162.1"/>
    </source>
</evidence>
<dbReference type="SUPFAM" id="SSF52833">
    <property type="entry name" value="Thioredoxin-like"/>
    <property type="match status" value="1"/>
</dbReference>
<feature type="domain" description="Thioredoxin" evidence="13">
    <location>
        <begin position="3"/>
        <end position="155"/>
    </location>
</feature>
<dbReference type="PIRSF" id="PIRSF000239">
    <property type="entry name" value="AHPC"/>
    <property type="match status" value="1"/>
</dbReference>